<dbReference type="RefSeq" id="WP_054658423.1">
    <property type="nucleotide sequence ID" value="NZ_BAZI01000075.1"/>
</dbReference>
<dbReference type="InterPro" id="IPR050188">
    <property type="entry name" value="RluA_PseudoU_synthase"/>
</dbReference>
<evidence type="ECO:0000313" key="6">
    <source>
        <dbReference type="Proteomes" id="UP000050836"/>
    </source>
</evidence>
<evidence type="ECO:0000256" key="1">
    <source>
        <dbReference type="ARBA" id="ARBA00010876"/>
    </source>
</evidence>
<evidence type="ECO:0000313" key="5">
    <source>
        <dbReference type="EMBL" id="KRG43537.1"/>
    </source>
</evidence>
<dbReference type="GO" id="GO:0009982">
    <property type="term" value="F:pseudouridine synthase activity"/>
    <property type="evidence" value="ECO:0007669"/>
    <property type="project" value="InterPro"/>
</dbReference>
<dbReference type="GO" id="GO:0140098">
    <property type="term" value="F:catalytic activity, acting on RNA"/>
    <property type="evidence" value="ECO:0007669"/>
    <property type="project" value="UniProtKB-ARBA"/>
</dbReference>
<dbReference type="Proteomes" id="UP000050836">
    <property type="component" value="Unassembled WGS sequence"/>
</dbReference>
<accession>A0A0R0AR51</accession>
<evidence type="ECO:0000256" key="3">
    <source>
        <dbReference type="ARBA" id="ARBA00023235"/>
    </source>
</evidence>
<dbReference type="GO" id="GO:0003723">
    <property type="term" value="F:RNA binding"/>
    <property type="evidence" value="ECO:0007669"/>
    <property type="project" value="InterPro"/>
</dbReference>
<dbReference type="PANTHER" id="PTHR21600">
    <property type="entry name" value="MITOCHONDRIAL RNA PSEUDOURIDINE SYNTHASE"/>
    <property type="match status" value="1"/>
</dbReference>
<keyword evidence="3" id="KW-0413">Isomerase</keyword>
<dbReference type="GO" id="GO:0000455">
    <property type="term" value="P:enzyme-directed rRNA pseudouridine synthesis"/>
    <property type="evidence" value="ECO:0007669"/>
    <property type="project" value="TreeGrafter"/>
</dbReference>
<evidence type="ECO:0000259" key="4">
    <source>
        <dbReference type="Pfam" id="PF00849"/>
    </source>
</evidence>
<proteinExistence type="inferred from homology"/>
<dbReference type="AlphaFoldDB" id="A0A0R0AR51"/>
<dbReference type="Pfam" id="PF00849">
    <property type="entry name" value="PseudoU_synth_2"/>
    <property type="match status" value="1"/>
</dbReference>
<reference evidence="5 6" key="1">
    <citation type="submission" date="2015-10" db="EMBL/GenBank/DDBJ databases">
        <title>Genome sequencing and analysis of members of genus Stenotrophomonas.</title>
        <authorList>
            <person name="Patil P.P."/>
            <person name="Midha S."/>
            <person name="Patil P.B."/>
        </authorList>
    </citation>
    <scope>NUCLEOTIDE SEQUENCE [LARGE SCALE GENOMIC DNA]</scope>
    <source>
        <strain evidence="5 6">JCM 9942</strain>
    </source>
</reference>
<dbReference type="GO" id="GO:0008033">
    <property type="term" value="P:tRNA processing"/>
    <property type="evidence" value="ECO:0007669"/>
    <property type="project" value="UniProtKB-KW"/>
</dbReference>
<keyword evidence="2" id="KW-0819">tRNA processing</keyword>
<dbReference type="InterPro" id="IPR020103">
    <property type="entry name" value="PsdUridine_synth_cat_dom_sf"/>
</dbReference>
<comment type="similarity">
    <text evidence="1">Belongs to the pseudouridine synthase RluA family.</text>
</comment>
<dbReference type="PANTHER" id="PTHR21600:SF91">
    <property type="entry name" value="DUAL-SPECIFICITY RNA PSEUDOURIDINE SYNTHASE RLUA"/>
    <property type="match status" value="1"/>
</dbReference>
<dbReference type="CDD" id="cd02869">
    <property type="entry name" value="PseudoU_synth_RluA_like"/>
    <property type="match status" value="1"/>
</dbReference>
<gene>
    <name evidence="5" type="ORF">ARC78_00920</name>
</gene>
<dbReference type="Gene3D" id="3.30.2350.10">
    <property type="entry name" value="Pseudouridine synthase"/>
    <property type="match status" value="1"/>
</dbReference>
<protein>
    <submittedName>
        <fullName evidence="5">Pseudouridine synthase</fullName>
    </submittedName>
</protein>
<evidence type="ECO:0000256" key="2">
    <source>
        <dbReference type="ARBA" id="ARBA00022694"/>
    </source>
</evidence>
<sequence>MSPDISVHHLDAQLLVAEKPAGLLSVPGRLPESQDCVIAWLQQVYPEALTVHRLDQVTSGLMLYARGKPMQAALSGLFERRQVEKCYEALLEGEVAGEAGEVALPLICDWPNRPRQIVDFEVGKPALTRWRVIGRDAVAQRTRVALEPVTGRSHQLRVHMASLGHPIVGDVFYGAAPAERVALHACALAFVHPESGQPLRFLSPAPF</sequence>
<dbReference type="SUPFAM" id="SSF55120">
    <property type="entry name" value="Pseudouridine synthase"/>
    <property type="match status" value="1"/>
</dbReference>
<organism evidence="5 6">
    <name type="scientific">Stenotrophomonas pictorum JCM 9942</name>
    <dbReference type="NCBI Taxonomy" id="1236960"/>
    <lineage>
        <taxon>Bacteria</taxon>
        <taxon>Pseudomonadati</taxon>
        <taxon>Pseudomonadota</taxon>
        <taxon>Gammaproteobacteria</taxon>
        <taxon>Lysobacterales</taxon>
        <taxon>Lysobacteraceae</taxon>
        <taxon>Stenotrophomonas</taxon>
    </lineage>
</organism>
<comment type="caution">
    <text evidence="5">The sequence shown here is derived from an EMBL/GenBank/DDBJ whole genome shotgun (WGS) entry which is preliminary data.</text>
</comment>
<dbReference type="EMBL" id="LLXS01000012">
    <property type="protein sequence ID" value="KRG43537.1"/>
    <property type="molecule type" value="Genomic_DNA"/>
</dbReference>
<keyword evidence="6" id="KW-1185">Reference proteome</keyword>
<name>A0A0R0AR51_9GAMM</name>
<dbReference type="InterPro" id="IPR006145">
    <property type="entry name" value="PsdUridine_synth_RsuA/RluA"/>
</dbReference>
<feature type="domain" description="Pseudouridine synthase RsuA/RluA-like" evidence="4">
    <location>
        <begin position="14"/>
        <end position="162"/>
    </location>
</feature>
<dbReference type="OrthoDB" id="9807829at2"/>